<keyword evidence="2" id="KW-1185">Reference proteome</keyword>
<dbReference type="EMBL" id="WNWW01000131">
    <property type="protein sequence ID" value="KAF3430057.1"/>
    <property type="molecule type" value="Genomic_DNA"/>
</dbReference>
<gene>
    <name evidence="1" type="ORF">E2986_11669</name>
</gene>
<evidence type="ECO:0000313" key="1">
    <source>
        <dbReference type="EMBL" id="KAF3430057.1"/>
    </source>
</evidence>
<comment type="caution">
    <text evidence="1">The sequence shown here is derived from an EMBL/GenBank/DDBJ whole genome shotgun (WGS) entry which is preliminary data.</text>
</comment>
<organism evidence="1 2">
    <name type="scientific">Frieseomelitta varia</name>
    <dbReference type="NCBI Taxonomy" id="561572"/>
    <lineage>
        <taxon>Eukaryota</taxon>
        <taxon>Metazoa</taxon>
        <taxon>Ecdysozoa</taxon>
        <taxon>Arthropoda</taxon>
        <taxon>Hexapoda</taxon>
        <taxon>Insecta</taxon>
        <taxon>Pterygota</taxon>
        <taxon>Neoptera</taxon>
        <taxon>Endopterygota</taxon>
        <taxon>Hymenoptera</taxon>
        <taxon>Apocrita</taxon>
        <taxon>Aculeata</taxon>
        <taxon>Apoidea</taxon>
        <taxon>Anthophila</taxon>
        <taxon>Apidae</taxon>
        <taxon>Frieseomelitta</taxon>
    </lineage>
</organism>
<dbReference type="Proteomes" id="UP000655588">
    <property type="component" value="Unassembled WGS sequence"/>
</dbReference>
<evidence type="ECO:0000313" key="2">
    <source>
        <dbReference type="Proteomes" id="UP000655588"/>
    </source>
</evidence>
<accession>A0A833SKG6</accession>
<name>A0A833SKG6_9HYME</name>
<reference evidence="1" key="1">
    <citation type="submission" date="2019-11" db="EMBL/GenBank/DDBJ databases">
        <title>The nuclear and mitochondrial genomes of Frieseomelitta varia - a highly eusocial stingless bee (Meliponini) with a permanently sterile worker caste.</title>
        <authorList>
            <person name="Freitas F.C.P."/>
            <person name="Lourenco A.P."/>
            <person name="Nunes F.M.F."/>
            <person name="Paschoal A.R."/>
            <person name="Abreu F.C.P."/>
            <person name="Barbin F.O."/>
            <person name="Bataglia L."/>
            <person name="Cardoso-Junior C.A.M."/>
            <person name="Cervoni M.S."/>
            <person name="Silva S.R."/>
            <person name="Dalarmi F."/>
            <person name="Del Lama M.A."/>
            <person name="Depintor T.S."/>
            <person name="Ferreira K.M."/>
            <person name="Goria P.S."/>
            <person name="Jaskot M.C."/>
            <person name="Lago D.C."/>
            <person name="Luna-Lucena D."/>
            <person name="Moda L.M."/>
            <person name="Nascimento L."/>
            <person name="Pedrino M."/>
            <person name="Rabico F.O."/>
            <person name="Sanches F.C."/>
            <person name="Santos D.E."/>
            <person name="Santos C.G."/>
            <person name="Vieira J."/>
            <person name="Lopes T.F."/>
            <person name="Barchuk A.R."/>
            <person name="Hartfelder K."/>
            <person name="Simoes Z.L.P."/>
            <person name="Bitondi M.M.G."/>
            <person name="Pinheiro D.G."/>
        </authorList>
    </citation>
    <scope>NUCLEOTIDE SEQUENCE</scope>
    <source>
        <strain evidence="1">USP_RPSP 00005682</strain>
        <tissue evidence="1">Whole individual</tissue>
    </source>
</reference>
<protein>
    <submittedName>
        <fullName evidence="1">Uncharacterized protein</fullName>
    </submittedName>
</protein>
<dbReference type="AlphaFoldDB" id="A0A833SKG6"/>
<sequence>MNIMHVSRSAYDLIWYKQTLNMQKNLLNVLSYQKPVTFSISFIVPDLSLRYYCSQCEFSTTCNHEVVKSYLKRQRKWYSMWNRRTAEKCLISSIDESRELLEGS</sequence>
<proteinExistence type="predicted"/>